<feature type="compositionally biased region" description="Polar residues" evidence="2">
    <location>
        <begin position="780"/>
        <end position="791"/>
    </location>
</feature>
<dbReference type="PANTHER" id="PTHR21467">
    <property type="entry name" value="PROTEIN PHOSPHATASE 4 REGULATORY SUBUNIT 4 PPP4R4"/>
    <property type="match status" value="1"/>
</dbReference>
<dbReference type="InterPro" id="IPR039918">
    <property type="entry name" value="PPP4R4"/>
</dbReference>
<name>A0A7S4PIR7_GUITH</name>
<organism evidence="3">
    <name type="scientific">Guillardia theta</name>
    <name type="common">Cryptophyte</name>
    <name type="synonym">Cryptomonas phi</name>
    <dbReference type="NCBI Taxonomy" id="55529"/>
    <lineage>
        <taxon>Eukaryota</taxon>
        <taxon>Cryptophyceae</taxon>
        <taxon>Pyrenomonadales</taxon>
        <taxon>Geminigeraceae</taxon>
        <taxon>Guillardia</taxon>
    </lineage>
</organism>
<gene>
    <name evidence="3" type="ORF">GTHE00462_LOCUS35655</name>
</gene>
<evidence type="ECO:0000256" key="1">
    <source>
        <dbReference type="SAM" id="Coils"/>
    </source>
</evidence>
<dbReference type="PANTHER" id="PTHR21467:SF0">
    <property type="entry name" value="SERINE_THREONINE-PROTEIN PHOSPHATASE 4 REGULATORY SUBUNIT 4"/>
    <property type="match status" value="1"/>
</dbReference>
<feature type="region of interest" description="Disordered" evidence="2">
    <location>
        <begin position="827"/>
        <end position="868"/>
    </location>
</feature>
<dbReference type="InterPro" id="IPR016024">
    <property type="entry name" value="ARM-type_fold"/>
</dbReference>
<evidence type="ECO:0000256" key="2">
    <source>
        <dbReference type="SAM" id="MobiDB-lite"/>
    </source>
</evidence>
<accession>A0A7S4PIR7</accession>
<reference evidence="3" key="1">
    <citation type="submission" date="2021-01" db="EMBL/GenBank/DDBJ databases">
        <authorList>
            <person name="Corre E."/>
            <person name="Pelletier E."/>
            <person name="Niang G."/>
            <person name="Scheremetjew M."/>
            <person name="Finn R."/>
            <person name="Kale V."/>
            <person name="Holt S."/>
            <person name="Cochrane G."/>
            <person name="Meng A."/>
            <person name="Brown T."/>
            <person name="Cohen L."/>
        </authorList>
    </citation>
    <scope>NUCLEOTIDE SEQUENCE</scope>
    <source>
        <strain evidence="3">CCMP 2712</strain>
    </source>
</reference>
<dbReference type="SUPFAM" id="SSF48371">
    <property type="entry name" value="ARM repeat"/>
    <property type="match status" value="1"/>
</dbReference>
<dbReference type="Gene3D" id="1.25.10.10">
    <property type="entry name" value="Leucine-rich Repeat Variant"/>
    <property type="match status" value="1"/>
</dbReference>
<feature type="coiled-coil region" evidence="1">
    <location>
        <begin position="294"/>
        <end position="321"/>
    </location>
</feature>
<feature type="compositionally biased region" description="Gly residues" evidence="2">
    <location>
        <begin position="842"/>
        <end position="852"/>
    </location>
</feature>
<feature type="region of interest" description="Disordered" evidence="2">
    <location>
        <begin position="777"/>
        <end position="812"/>
    </location>
</feature>
<proteinExistence type="predicted"/>
<protein>
    <submittedName>
        <fullName evidence="3">Uncharacterized protein</fullName>
    </submittedName>
</protein>
<dbReference type="EMBL" id="HBKN01045564">
    <property type="protein sequence ID" value="CAE2335133.1"/>
    <property type="molecule type" value="Transcribed_RNA"/>
</dbReference>
<sequence length="868" mass="95474">MELDPWLSWAEFDDFSDGGGKVQEIKKVKREEEEKEYTVDEDLTEIERAILFIKNKRSLQIHCAVEILKRQLVEEQENAEAQLLPLVLTITSDATQKFKEEDIVHQTLIANVLSESLEAGAITSAAASKHILPKCLNYVNAQSNEVRDPWLKVLNLLIPLLPKEEIESSVLPLALALGEVSKTAEQRLLCAKMVGMLVSYLPPAVALQPPKASHNKLEDNTVSLFDRAIALCQDTDHRVRACLALQLPSVAQMLVRRIAAGEGATPHQGSNGKLLAATMAQMKISSPSIPQGLMDKLNLVKEEIEELLRDEESEVREHAVEGAAALLKELPKAVKLSLAIFLTNEVKKYYNSDAPDVVWISKSIGPLVHEMWKDVDCEASVLLLNFVLSLPPSASSEVRSNLAYNLPGIILTISDLGKLETVKSAPEKRMMQDKIEKIRCIPEMLCKDEDKEVKIALIRALPGLASSSQLISHEKLFGVMELLLQEVNSDPKGTQRLRKEVLDISCSLLPPALPSISEERRSALFALVCSIWSSMQGNQSAWREELAIVKLLELSAQHVPPSLHNQALIPSLLKCMQTANPSVAAAAARTLMLSLSLSRNAQLRIETCNKLIRDWGRSSSCSRRMLFCDICKEVLRFFSKNFFKYIFIESAFEVLKDSVPNVRRRACFLMPQLRRSLQLPFDVHMLENLTNALLRLVKDKDPEVLRIATSLSQEVYQLDEVRTIQPDPQDEVKRADEESVHGNLERKIIHVSNNATALDLAVAKKAGVNGKIKSRAHVQISHSARTSSSQGDAGIVRSRSAEGVEGKSTTTRSSIATDGWAYAKTGAKQVKAGGSKTSSTGTGVGAGKGVGGVAKTSSAGAVKKTSSR</sequence>
<dbReference type="AlphaFoldDB" id="A0A7S4PIR7"/>
<dbReference type="InterPro" id="IPR011989">
    <property type="entry name" value="ARM-like"/>
</dbReference>
<evidence type="ECO:0000313" key="3">
    <source>
        <dbReference type="EMBL" id="CAE2335133.1"/>
    </source>
</evidence>
<keyword evidence="1" id="KW-0175">Coiled coil</keyword>
<feature type="compositionally biased region" description="Low complexity" evidence="2">
    <location>
        <begin position="830"/>
        <end position="841"/>
    </location>
</feature>